<proteinExistence type="inferred from homology"/>
<keyword evidence="8" id="KW-0175">Coiled coil</keyword>
<comment type="caution">
    <text evidence="9">The sequence shown here is derived from an EMBL/GenBank/DDBJ whole genome shotgun (WGS) entry which is preliminary data.</text>
</comment>
<evidence type="ECO:0000256" key="8">
    <source>
        <dbReference type="SAM" id="Coils"/>
    </source>
</evidence>
<evidence type="ECO:0000256" key="3">
    <source>
        <dbReference type="ARBA" id="ARBA00022692"/>
    </source>
</evidence>
<organism evidence="9 10">
    <name type="scientific">Stutzerimonas xanthomarina</name>
    <dbReference type="NCBI Taxonomy" id="271420"/>
    <lineage>
        <taxon>Bacteria</taxon>
        <taxon>Pseudomonadati</taxon>
        <taxon>Pseudomonadota</taxon>
        <taxon>Gammaproteobacteria</taxon>
        <taxon>Pseudomonadales</taxon>
        <taxon>Pseudomonadaceae</taxon>
        <taxon>Stutzerimonas</taxon>
    </lineage>
</organism>
<dbReference type="PROSITE" id="PS51257">
    <property type="entry name" value="PROKAR_LIPOPROTEIN"/>
    <property type="match status" value="1"/>
</dbReference>
<keyword evidence="5" id="KW-0998">Cell outer membrane</keyword>
<feature type="chain" id="PRO_5018817572" evidence="7">
    <location>
        <begin position="30"/>
        <end position="480"/>
    </location>
</feature>
<evidence type="ECO:0000256" key="4">
    <source>
        <dbReference type="ARBA" id="ARBA00023139"/>
    </source>
</evidence>
<dbReference type="EMBL" id="RHQL01000009">
    <property type="protein sequence ID" value="RRV09782.1"/>
    <property type="molecule type" value="Genomic_DNA"/>
</dbReference>
<keyword evidence="6 7" id="KW-0449">Lipoprotein</keyword>
<gene>
    <name evidence="9" type="ORF">EGJ28_15765</name>
</gene>
<dbReference type="Gene3D" id="2.20.200.10">
    <property type="entry name" value="Outer membrane efflux proteins (OEP)"/>
    <property type="match status" value="1"/>
</dbReference>
<keyword evidence="7" id="KW-0472">Membrane</keyword>
<dbReference type="AlphaFoldDB" id="A0A427E0V0"/>
<protein>
    <submittedName>
        <fullName evidence="9">Efflux transporter outer membrane subunit</fullName>
    </submittedName>
</protein>
<dbReference type="InterPro" id="IPR003423">
    <property type="entry name" value="OMP_efflux"/>
</dbReference>
<dbReference type="GO" id="GO:0009279">
    <property type="term" value="C:cell outer membrane"/>
    <property type="evidence" value="ECO:0007669"/>
    <property type="project" value="UniProtKB-SubCell"/>
</dbReference>
<keyword evidence="3 7" id="KW-0812">Transmembrane</keyword>
<evidence type="ECO:0000256" key="5">
    <source>
        <dbReference type="ARBA" id="ARBA00023237"/>
    </source>
</evidence>
<evidence type="ECO:0000256" key="2">
    <source>
        <dbReference type="ARBA" id="ARBA00022452"/>
    </source>
</evidence>
<feature type="signal peptide" evidence="7">
    <location>
        <begin position="1"/>
        <end position="29"/>
    </location>
</feature>
<evidence type="ECO:0000313" key="9">
    <source>
        <dbReference type="EMBL" id="RRV09782.1"/>
    </source>
</evidence>
<dbReference type="SUPFAM" id="SSF56954">
    <property type="entry name" value="Outer membrane efflux proteins (OEP)"/>
    <property type="match status" value="1"/>
</dbReference>
<name>A0A427E0V0_9GAMM</name>
<dbReference type="PANTHER" id="PTHR30203">
    <property type="entry name" value="OUTER MEMBRANE CATION EFFLUX PROTEIN"/>
    <property type="match status" value="1"/>
</dbReference>
<dbReference type="NCBIfam" id="TIGR01845">
    <property type="entry name" value="outer_NodT"/>
    <property type="match status" value="1"/>
</dbReference>
<comment type="subcellular location">
    <subcellularLocation>
        <location evidence="7">Cell outer membrane</location>
        <topology evidence="7">Lipid-anchor</topology>
    </subcellularLocation>
</comment>
<accession>A0A427E0V0</accession>
<dbReference type="Proteomes" id="UP000276506">
    <property type="component" value="Unassembled WGS sequence"/>
</dbReference>
<feature type="coiled-coil region" evidence="8">
    <location>
        <begin position="217"/>
        <end position="244"/>
    </location>
</feature>
<dbReference type="GO" id="GO:0015562">
    <property type="term" value="F:efflux transmembrane transporter activity"/>
    <property type="evidence" value="ECO:0007669"/>
    <property type="project" value="InterPro"/>
</dbReference>
<keyword evidence="7" id="KW-0732">Signal</keyword>
<evidence type="ECO:0000313" key="10">
    <source>
        <dbReference type="Proteomes" id="UP000276506"/>
    </source>
</evidence>
<dbReference type="InterPro" id="IPR010131">
    <property type="entry name" value="MdtP/NodT-like"/>
</dbReference>
<dbReference type="RefSeq" id="WP_044316088.1">
    <property type="nucleotide sequence ID" value="NZ_RHQL01000009.1"/>
</dbReference>
<keyword evidence="4 7" id="KW-0564">Palmitate</keyword>
<evidence type="ECO:0000256" key="1">
    <source>
        <dbReference type="ARBA" id="ARBA00007613"/>
    </source>
</evidence>
<dbReference type="Gene3D" id="1.20.1600.10">
    <property type="entry name" value="Outer membrane efflux proteins (OEP)"/>
    <property type="match status" value="1"/>
</dbReference>
<evidence type="ECO:0000256" key="6">
    <source>
        <dbReference type="ARBA" id="ARBA00023288"/>
    </source>
</evidence>
<sequence length="480" mass="52916">MTRPDRVSRALSPLLLAMALTACAPARQAIPLAAQVEVPDAWRDGTAARSAIQLRWWQGFADPQLNRLIETALASNTDILTAMSRIDEAREQVRLARSSLLPRVDAVIGGQRVRDLGTTGIQHTTAFQPELQVSYEVDVWGRLGKLREAAELGYQASEADHDAVRLAVVSTLARAYISLLSLDYQLQVTRQTAESRQEALRIAGDRASLGYTSQLELTQAQSEYEAAAQLIPELEQAIRQQENAIRLLTGTLPGAVTRGSHFDTIALPAVPAALPSELLRRRPDIRQAELLLAASDLSLDAERDRFLPQVQLSANIGQLFVNALDYDPERVWGLGGSVLAPLFNGRRLEAGVAIATAQRDQAAYRYRASALNAFSEVESALSGIQQFAAQAERVEARREILARSLEIARDRYRGGYSSYLEELDAQRNLFNTELAVIQIEENRIGNLINLYQALGGGWQADAIHASEEHPVPLKHIKRDH</sequence>
<reference evidence="9 10" key="1">
    <citation type="submission" date="2018-10" db="EMBL/GenBank/DDBJ databases">
        <title>Transmission dynamics of multidrug resistant bacteria on intensive care unit surfaces.</title>
        <authorList>
            <person name="D'Souza A.W."/>
            <person name="Potter R.F."/>
            <person name="Wallace M."/>
            <person name="Shupe A."/>
            <person name="Patel S."/>
            <person name="Sun S."/>
            <person name="Gul D."/>
            <person name="Kwon J.H."/>
            <person name="Andleeb S."/>
            <person name="Burnham C.-A.D."/>
            <person name="Dantas G."/>
        </authorList>
    </citation>
    <scope>NUCLEOTIDE SEQUENCE [LARGE SCALE GENOMIC DNA]</scope>
    <source>
        <strain evidence="9 10">PX_177</strain>
    </source>
</reference>
<comment type="similarity">
    <text evidence="1 7">Belongs to the outer membrane factor (OMF) (TC 1.B.17) family.</text>
</comment>
<keyword evidence="2 7" id="KW-1134">Transmembrane beta strand</keyword>
<dbReference type="Pfam" id="PF02321">
    <property type="entry name" value="OEP"/>
    <property type="match status" value="2"/>
</dbReference>
<evidence type="ECO:0000256" key="7">
    <source>
        <dbReference type="RuleBase" id="RU362097"/>
    </source>
</evidence>